<dbReference type="SUPFAM" id="SSF88946">
    <property type="entry name" value="Sigma2 domain of RNA polymerase sigma factors"/>
    <property type="match status" value="1"/>
</dbReference>
<dbReference type="Proteomes" id="UP000256503">
    <property type="component" value="Chromosome"/>
</dbReference>
<dbReference type="GO" id="GO:0006352">
    <property type="term" value="P:DNA-templated transcription initiation"/>
    <property type="evidence" value="ECO:0007669"/>
    <property type="project" value="InterPro"/>
</dbReference>
<feature type="region of interest" description="Disordered" evidence="1">
    <location>
        <begin position="64"/>
        <end position="83"/>
    </location>
</feature>
<protein>
    <recommendedName>
        <fullName evidence="2">RNA polymerase sigma-70 region 2 domain-containing protein</fullName>
    </recommendedName>
</protein>
<reference evidence="3 4" key="1">
    <citation type="submission" date="2018-07" db="EMBL/GenBank/DDBJ databases">
        <title>Complete genome sequence of a Pseudomonas plecoglossicida strain pathogenic to the marine fish, Larimichthys crocea.</title>
        <authorList>
            <person name="Tao Z."/>
        </authorList>
    </citation>
    <scope>NUCLEOTIDE SEQUENCE [LARGE SCALE GENOMIC DNA]</scope>
    <source>
        <strain evidence="3 4">XSDHY-P</strain>
    </source>
</reference>
<evidence type="ECO:0000313" key="3">
    <source>
        <dbReference type="EMBL" id="AXM96565.1"/>
    </source>
</evidence>
<dbReference type="Pfam" id="PF04542">
    <property type="entry name" value="Sigma70_r2"/>
    <property type="match status" value="1"/>
</dbReference>
<organism evidence="3 4">
    <name type="scientific">Pseudomonas plecoglossicida</name>
    <dbReference type="NCBI Taxonomy" id="70775"/>
    <lineage>
        <taxon>Bacteria</taxon>
        <taxon>Pseudomonadati</taxon>
        <taxon>Pseudomonadota</taxon>
        <taxon>Gammaproteobacteria</taxon>
        <taxon>Pseudomonadales</taxon>
        <taxon>Pseudomonadaceae</taxon>
        <taxon>Pseudomonas</taxon>
    </lineage>
</organism>
<dbReference type="GO" id="GO:0003700">
    <property type="term" value="F:DNA-binding transcription factor activity"/>
    <property type="evidence" value="ECO:0007669"/>
    <property type="project" value="InterPro"/>
</dbReference>
<evidence type="ECO:0000256" key="1">
    <source>
        <dbReference type="SAM" id="MobiDB-lite"/>
    </source>
</evidence>
<evidence type="ECO:0000313" key="4">
    <source>
        <dbReference type="Proteomes" id="UP000256503"/>
    </source>
</evidence>
<dbReference type="AlphaFoldDB" id="A0AAD0QX48"/>
<dbReference type="InterPro" id="IPR007627">
    <property type="entry name" value="RNA_pol_sigma70_r2"/>
</dbReference>
<dbReference type="EMBL" id="CP031146">
    <property type="protein sequence ID" value="AXM96565.1"/>
    <property type="molecule type" value="Genomic_DNA"/>
</dbReference>
<evidence type="ECO:0000259" key="2">
    <source>
        <dbReference type="Pfam" id="PF04542"/>
    </source>
</evidence>
<name>A0AAD0QX48_PSEDL</name>
<proteinExistence type="predicted"/>
<dbReference type="RefSeq" id="WP_081663543.1">
    <property type="nucleotide sequence ID" value="NZ_BSOM01000051.1"/>
</dbReference>
<sequence>MTNNDIALVYTEHNTWLKQWLYRKLGCSAQAADLAQDTFLRILQSQQKAATHLTLQRTRCRRRAPPTSNCSVAPMRERPPSVKGPLNYRCSRVRC</sequence>
<dbReference type="InterPro" id="IPR013325">
    <property type="entry name" value="RNA_pol_sigma_r2"/>
</dbReference>
<dbReference type="GeneID" id="49614263"/>
<dbReference type="Gene3D" id="1.10.1740.10">
    <property type="match status" value="1"/>
</dbReference>
<gene>
    <name evidence="3" type="ORF">DVB73_12640</name>
</gene>
<accession>A0AAD0QX48</accession>
<feature type="domain" description="RNA polymerase sigma-70 region 2" evidence="2">
    <location>
        <begin position="10"/>
        <end position="46"/>
    </location>
</feature>